<dbReference type="EMBL" id="BSEC01000005">
    <property type="protein sequence ID" value="GLI95813.1"/>
    <property type="molecule type" value="Genomic_DNA"/>
</dbReference>
<keyword evidence="2" id="KW-1185">Reference proteome</keyword>
<evidence type="ECO:0000313" key="2">
    <source>
        <dbReference type="Proteomes" id="UP001144323"/>
    </source>
</evidence>
<accession>A0A9W6LUN2</accession>
<evidence type="ECO:0000313" key="1">
    <source>
        <dbReference type="EMBL" id="GLI95813.1"/>
    </source>
</evidence>
<sequence>MPIAPLKAAAMRSVEMSKRILHSMLADLDGSGSYHDKPPPAKAFLPPPRWPRPIPLAVGRRQSLTVTVQQKTESVWIRQLFHVLGKICAASFNPSVVV</sequence>
<gene>
    <name evidence="1" type="ORF">LMG27198_48050</name>
</gene>
<name>A0A9W6LUN2_9HYPH</name>
<protein>
    <submittedName>
        <fullName evidence="1">Uncharacterized protein</fullName>
    </submittedName>
</protein>
<comment type="caution">
    <text evidence="1">The sequence shown here is derived from an EMBL/GenBank/DDBJ whole genome shotgun (WGS) entry which is preliminary data.</text>
</comment>
<dbReference type="AlphaFoldDB" id="A0A9W6LUN2"/>
<reference evidence="1" key="1">
    <citation type="journal article" date="2023" name="Int. J. Syst. Evol. Microbiol.">
        <title>Methylocystis iwaonis sp. nov., a type II methane-oxidizing bacterium from surface soil of a rice paddy field in Japan, and emended description of the genus Methylocystis (ex Whittenbury et al. 1970) Bowman et al. 1993.</title>
        <authorList>
            <person name="Kaise H."/>
            <person name="Sawadogo J.B."/>
            <person name="Alam M.S."/>
            <person name="Ueno C."/>
            <person name="Dianou D."/>
            <person name="Shinjo R."/>
            <person name="Asakawa S."/>
        </authorList>
    </citation>
    <scope>NUCLEOTIDE SEQUENCE</scope>
    <source>
        <strain evidence="1">LMG27198</strain>
    </source>
</reference>
<dbReference type="Proteomes" id="UP001144323">
    <property type="component" value="Unassembled WGS sequence"/>
</dbReference>
<proteinExistence type="predicted"/>
<organism evidence="1 2">
    <name type="scientific">Methylocystis echinoides</name>
    <dbReference type="NCBI Taxonomy" id="29468"/>
    <lineage>
        <taxon>Bacteria</taxon>
        <taxon>Pseudomonadati</taxon>
        <taxon>Pseudomonadota</taxon>
        <taxon>Alphaproteobacteria</taxon>
        <taxon>Hyphomicrobiales</taxon>
        <taxon>Methylocystaceae</taxon>
        <taxon>Methylocystis</taxon>
    </lineage>
</organism>